<reference evidence="5" key="1">
    <citation type="journal article" date="2019" name="Int. J. Syst. Evol. Microbiol.">
        <title>The Global Catalogue of Microorganisms (GCM) 10K type strain sequencing project: providing services to taxonomists for standard genome sequencing and annotation.</title>
        <authorList>
            <consortium name="The Broad Institute Genomics Platform"/>
            <consortium name="The Broad Institute Genome Sequencing Center for Infectious Disease"/>
            <person name="Wu L."/>
            <person name="Ma J."/>
        </authorList>
    </citation>
    <scope>NUCLEOTIDE SEQUENCE [LARGE SCALE GENOMIC DNA]</scope>
    <source>
        <strain evidence="5">JCM 4816</strain>
    </source>
</reference>
<proteinExistence type="predicted"/>
<feature type="region of interest" description="Disordered" evidence="1">
    <location>
        <begin position="202"/>
        <end position="225"/>
    </location>
</feature>
<evidence type="ECO:0000256" key="2">
    <source>
        <dbReference type="SAM" id="Phobius"/>
    </source>
</evidence>
<evidence type="ECO:0000259" key="3">
    <source>
        <dbReference type="SMART" id="SM00278"/>
    </source>
</evidence>
<keyword evidence="2" id="KW-0472">Membrane</keyword>
<protein>
    <submittedName>
        <fullName evidence="4">Helix-hairpin-helix domain-containing protein</fullName>
    </submittedName>
</protein>
<comment type="caution">
    <text evidence="4">The sequence shown here is derived from an EMBL/GenBank/DDBJ whole genome shotgun (WGS) entry which is preliminary data.</text>
</comment>
<dbReference type="SMART" id="SM00278">
    <property type="entry name" value="HhH1"/>
    <property type="match status" value="2"/>
</dbReference>
<dbReference type="Pfam" id="PF12836">
    <property type="entry name" value="HHH_3"/>
    <property type="match status" value="1"/>
</dbReference>
<gene>
    <name evidence="4" type="ORF">ACFP3V_11470</name>
</gene>
<evidence type="ECO:0000256" key="1">
    <source>
        <dbReference type="SAM" id="MobiDB-lite"/>
    </source>
</evidence>
<keyword evidence="5" id="KW-1185">Reference proteome</keyword>
<organism evidence="4 5">
    <name type="scientific">Streptacidiphilus monticola</name>
    <dbReference type="NCBI Taxonomy" id="2161674"/>
    <lineage>
        <taxon>Bacteria</taxon>
        <taxon>Bacillati</taxon>
        <taxon>Actinomycetota</taxon>
        <taxon>Actinomycetes</taxon>
        <taxon>Kitasatosporales</taxon>
        <taxon>Streptomycetaceae</taxon>
        <taxon>Streptacidiphilus</taxon>
    </lineage>
</organism>
<dbReference type="InterPro" id="IPR003583">
    <property type="entry name" value="Hlx-hairpin-Hlx_DNA-bd_motif"/>
</dbReference>
<evidence type="ECO:0000313" key="5">
    <source>
        <dbReference type="Proteomes" id="UP001596174"/>
    </source>
</evidence>
<dbReference type="PANTHER" id="PTHR21180">
    <property type="entry name" value="ENDONUCLEASE/EXONUCLEASE/PHOSPHATASE FAMILY DOMAIN-CONTAINING PROTEIN 1"/>
    <property type="match status" value="1"/>
</dbReference>
<dbReference type="InterPro" id="IPR019554">
    <property type="entry name" value="Soluble_ligand-bd"/>
</dbReference>
<dbReference type="Proteomes" id="UP001596174">
    <property type="component" value="Unassembled WGS sequence"/>
</dbReference>
<dbReference type="RefSeq" id="WP_380582661.1">
    <property type="nucleotide sequence ID" value="NZ_JBHSQJ010000044.1"/>
</dbReference>
<accession>A0ABW1FZB3</accession>
<keyword evidence="2" id="KW-1133">Transmembrane helix</keyword>
<feature type="compositionally biased region" description="Low complexity" evidence="1">
    <location>
        <begin position="212"/>
        <end position="221"/>
    </location>
</feature>
<dbReference type="InterPro" id="IPR051675">
    <property type="entry name" value="Endo/Exo/Phosphatase_dom_1"/>
</dbReference>
<dbReference type="EMBL" id="JBHSQJ010000044">
    <property type="protein sequence ID" value="MFC5907835.1"/>
    <property type="molecule type" value="Genomic_DNA"/>
</dbReference>
<sequence>MRSTLHAVAASARRDVDIALVRQRAEQLFPAGPRVAAAPAGAPAGVPPAAPAGPVGAVPPVASAVTALPSGAPPGWRERCALALRERWDLDRRAVVGLLVLVLLALGYAVQHFWLARPEPVAVAAVGPEPAVSQSEAAVAPPAGRVVVDVSGRVRQPGVRELPGGARVQDALRAAGGPLPGTDLTGLNLARRVSDGEEIIVGRPAAPPGAPAAPAGPAGAAGAPGGTLSLSTATAAELDALPGIGPVLAQRIVQYRQQHGGFTSVDQLRQVSGFGERRLRDLRDRLRP</sequence>
<evidence type="ECO:0000313" key="4">
    <source>
        <dbReference type="EMBL" id="MFC5907835.1"/>
    </source>
</evidence>
<dbReference type="InterPro" id="IPR010994">
    <property type="entry name" value="RuvA_2-like"/>
</dbReference>
<keyword evidence="2" id="KW-0812">Transmembrane</keyword>
<feature type="domain" description="Helix-hairpin-helix DNA-binding motif class 1" evidence="3">
    <location>
        <begin position="266"/>
        <end position="285"/>
    </location>
</feature>
<name>A0ABW1FZB3_9ACTN</name>
<dbReference type="NCBIfam" id="TIGR00426">
    <property type="entry name" value="competence protein ComEA helix-hairpin-helix repeat region"/>
    <property type="match status" value="1"/>
</dbReference>
<dbReference type="Gene3D" id="3.10.560.10">
    <property type="entry name" value="Outer membrane lipoprotein wza domain like"/>
    <property type="match status" value="1"/>
</dbReference>
<dbReference type="InterPro" id="IPR004509">
    <property type="entry name" value="Competence_ComEA_HhH"/>
</dbReference>
<dbReference type="PANTHER" id="PTHR21180:SF32">
    <property type="entry name" value="ENDONUCLEASE_EXONUCLEASE_PHOSPHATASE FAMILY DOMAIN-CONTAINING PROTEIN 1"/>
    <property type="match status" value="1"/>
</dbReference>
<dbReference type="SUPFAM" id="SSF47781">
    <property type="entry name" value="RuvA domain 2-like"/>
    <property type="match status" value="1"/>
</dbReference>
<dbReference type="Gene3D" id="1.10.150.320">
    <property type="entry name" value="Photosystem II 12 kDa extrinsic protein"/>
    <property type="match status" value="1"/>
</dbReference>
<feature type="domain" description="Helix-hairpin-helix DNA-binding motif class 1" evidence="3">
    <location>
        <begin position="236"/>
        <end position="255"/>
    </location>
</feature>
<dbReference type="Pfam" id="PF10531">
    <property type="entry name" value="SLBB"/>
    <property type="match status" value="1"/>
</dbReference>
<feature type="transmembrane region" description="Helical" evidence="2">
    <location>
        <begin position="94"/>
        <end position="114"/>
    </location>
</feature>